<feature type="transmembrane region" description="Helical" evidence="1">
    <location>
        <begin position="6"/>
        <end position="22"/>
    </location>
</feature>
<dbReference type="EMBL" id="HBGA01010462">
    <property type="protein sequence ID" value="CAD8992913.1"/>
    <property type="molecule type" value="Transcribed_RNA"/>
</dbReference>
<name>A0A7S1N2K5_9EUGL</name>
<gene>
    <name evidence="2" type="ORF">EGYM00392_LOCUS3960</name>
</gene>
<sequence>MPVSNALELFFPYGLYLLLLVFKKSCLRFAQNKAEKGFQKSDVVTKINVNAALRMPSPTSFDVVCLICDTRLIFTAAIAFFNLNPPNLLHFHGAPLTAIVPESCRASSMALLTCQ</sequence>
<evidence type="ECO:0000313" key="2">
    <source>
        <dbReference type="EMBL" id="CAD8992913.1"/>
    </source>
</evidence>
<keyword evidence="1" id="KW-0472">Membrane</keyword>
<dbReference type="AlphaFoldDB" id="A0A7S1N2K5"/>
<keyword evidence="1" id="KW-0812">Transmembrane</keyword>
<keyword evidence="1" id="KW-1133">Transmembrane helix</keyword>
<protein>
    <submittedName>
        <fullName evidence="2">Uncharacterized protein</fullName>
    </submittedName>
</protein>
<proteinExistence type="predicted"/>
<accession>A0A7S1N2K5</accession>
<reference evidence="2" key="1">
    <citation type="submission" date="2021-01" db="EMBL/GenBank/DDBJ databases">
        <authorList>
            <person name="Corre E."/>
            <person name="Pelletier E."/>
            <person name="Niang G."/>
            <person name="Scheremetjew M."/>
            <person name="Finn R."/>
            <person name="Kale V."/>
            <person name="Holt S."/>
            <person name="Cochrane G."/>
            <person name="Meng A."/>
            <person name="Brown T."/>
            <person name="Cohen L."/>
        </authorList>
    </citation>
    <scope>NUCLEOTIDE SEQUENCE</scope>
    <source>
        <strain evidence="2">NIES-381</strain>
    </source>
</reference>
<organism evidence="2">
    <name type="scientific">Eutreptiella gymnastica</name>
    <dbReference type="NCBI Taxonomy" id="73025"/>
    <lineage>
        <taxon>Eukaryota</taxon>
        <taxon>Discoba</taxon>
        <taxon>Euglenozoa</taxon>
        <taxon>Euglenida</taxon>
        <taxon>Spirocuta</taxon>
        <taxon>Euglenophyceae</taxon>
        <taxon>Eutreptiales</taxon>
        <taxon>Eutreptiaceae</taxon>
        <taxon>Eutreptiella</taxon>
    </lineage>
</organism>
<evidence type="ECO:0000256" key="1">
    <source>
        <dbReference type="SAM" id="Phobius"/>
    </source>
</evidence>